<comment type="caution">
    <text evidence="5">The sequence shown here is derived from an EMBL/GenBank/DDBJ whole genome shotgun (WGS) entry which is preliminary data.</text>
</comment>
<name>A0A553IHQ5_ACHLA</name>
<dbReference type="AlphaFoldDB" id="A0A553IHQ5"/>
<evidence type="ECO:0000313" key="6">
    <source>
        <dbReference type="Proteomes" id="UP000315938"/>
    </source>
</evidence>
<keyword evidence="4" id="KW-0720">Serine protease</keyword>
<dbReference type="Pfam" id="PF03575">
    <property type="entry name" value="Peptidase_S51"/>
    <property type="match status" value="1"/>
</dbReference>
<dbReference type="InterPro" id="IPR029062">
    <property type="entry name" value="Class_I_gatase-like"/>
</dbReference>
<proteinExistence type="inferred from homology"/>
<gene>
    <name evidence="5" type="ORF">FNV44_01305</name>
</gene>
<dbReference type="Gene3D" id="3.40.50.880">
    <property type="match status" value="1"/>
</dbReference>
<evidence type="ECO:0000256" key="1">
    <source>
        <dbReference type="ARBA" id="ARBA00006534"/>
    </source>
</evidence>
<evidence type="ECO:0000256" key="3">
    <source>
        <dbReference type="ARBA" id="ARBA00022801"/>
    </source>
</evidence>
<keyword evidence="2" id="KW-0645">Protease</keyword>
<reference evidence="5 6" key="1">
    <citation type="submission" date="2019-07" db="EMBL/GenBank/DDBJ databases">
        <title>Genome sequence of Acholeplasma laidlawii strain with increased resistance to erythromycin.</title>
        <authorList>
            <person name="Medvedeva E.S."/>
            <person name="Baranova N.B."/>
            <person name="Siniagina M.N."/>
            <person name="Mouzykantov A."/>
            <person name="Chernova O.A."/>
            <person name="Chernov V.M."/>
        </authorList>
    </citation>
    <scope>NUCLEOTIDE SEQUENCE [LARGE SCALE GENOMIC DNA]</scope>
    <source>
        <strain evidence="5 6">PG8REry</strain>
    </source>
</reference>
<dbReference type="OMA" id="FDIEVHY"/>
<comment type="similarity">
    <text evidence="1">Belongs to the peptidase S51 family.</text>
</comment>
<dbReference type="RefSeq" id="WP_012242806.1">
    <property type="nucleotide sequence ID" value="NZ_JACAOE010000001.1"/>
</dbReference>
<protein>
    <recommendedName>
        <fullName evidence="7">Peptidase E</fullName>
    </recommendedName>
</protein>
<dbReference type="Proteomes" id="UP000315938">
    <property type="component" value="Unassembled WGS sequence"/>
</dbReference>
<sequence length="226" mass="26669">MINILSSRTIYDKPYVKKHLEKYIHKDSKICVIAFSQFESDDMIDQYHKGYEQPLGIWYLHILEPFLSYGIDPDNVSWVIYKKDTADSAIKKVSDADIIFLPGGAPEKFYNRLVEYNLLDTIKNSNKVVMGPSAGTMVQFNWFHISKDRDYKKYQLSDGIGLLEDFGVEVHYNRRKQQKKSLRRTSHYHERPIYVIYEPGYMIIEDGKIIYSYMASKYYEKGKRVK</sequence>
<dbReference type="GO" id="GO:0006508">
    <property type="term" value="P:proteolysis"/>
    <property type="evidence" value="ECO:0007669"/>
    <property type="project" value="UniProtKB-KW"/>
</dbReference>
<dbReference type="GO" id="GO:0008236">
    <property type="term" value="F:serine-type peptidase activity"/>
    <property type="evidence" value="ECO:0007669"/>
    <property type="project" value="UniProtKB-KW"/>
</dbReference>
<evidence type="ECO:0000256" key="4">
    <source>
        <dbReference type="ARBA" id="ARBA00022825"/>
    </source>
</evidence>
<dbReference type="InterPro" id="IPR005320">
    <property type="entry name" value="Peptidase_S51"/>
</dbReference>
<organism evidence="5 6">
    <name type="scientific">Acholeplasma laidlawii</name>
    <dbReference type="NCBI Taxonomy" id="2148"/>
    <lineage>
        <taxon>Bacteria</taxon>
        <taxon>Bacillati</taxon>
        <taxon>Mycoplasmatota</taxon>
        <taxon>Mollicutes</taxon>
        <taxon>Acholeplasmatales</taxon>
        <taxon>Acholeplasmataceae</taxon>
        <taxon>Acholeplasma</taxon>
    </lineage>
</organism>
<evidence type="ECO:0000256" key="2">
    <source>
        <dbReference type="ARBA" id="ARBA00022670"/>
    </source>
</evidence>
<dbReference type="GeneID" id="41339595"/>
<dbReference type="SUPFAM" id="SSF52317">
    <property type="entry name" value="Class I glutamine amidotransferase-like"/>
    <property type="match status" value="1"/>
</dbReference>
<dbReference type="EMBL" id="VKID01000001">
    <property type="protein sequence ID" value="TRX99706.1"/>
    <property type="molecule type" value="Genomic_DNA"/>
</dbReference>
<evidence type="ECO:0000313" key="5">
    <source>
        <dbReference type="EMBL" id="TRX99706.1"/>
    </source>
</evidence>
<evidence type="ECO:0008006" key="7">
    <source>
        <dbReference type="Google" id="ProtNLM"/>
    </source>
</evidence>
<accession>A0A553IHQ5</accession>
<keyword evidence="3" id="KW-0378">Hydrolase</keyword>